<sequence>MGSGCREGGKSELGINGAKLGVFRWKLGIKQPKLGIFRPKLGIKKSGLNSGVHITREIAFFIHSG</sequence>
<comment type="caution">
    <text evidence="1">The sequence shown here is derived from an EMBL/GenBank/DDBJ whole genome shotgun (WGS) entry which is preliminary data.</text>
</comment>
<evidence type="ECO:0000313" key="1">
    <source>
        <dbReference type="EMBL" id="RAZ81383.1"/>
    </source>
</evidence>
<name>A0A365L7M9_9BACL</name>
<gene>
    <name evidence="1" type="ORF">DP120_03630</name>
</gene>
<reference evidence="1 2" key="1">
    <citation type="submission" date="2018-06" db="EMBL/GenBank/DDBJ databases">
        <title>The draft genome sequences of strains SCU63 and S1.</title>
        <authorList>
            <person name="Gan L."/>
        </authorList>
    </citation>
    <scope>NUCLEOTIDE SEQUENCE [LARGE SCALE GENOMIC DNA]</scope>
    <source>
        <strain evidence="1 2">SCU63</strain>
    </source>
</reference>
<organism evidence="1 2">
    <name type="scientific">Planococcus halotolerans</name>
    <dbReference type="NCBI Taxonomy" id="2233542"/>
    <lineage>
        <taxon>Bacteria</taxon>
        <taxon>Bacillati</taxon>
        <taxon>Bacillota</taxon>
        <taxon>Bacilli</taxon>
        <taxon>Bacillales</taxon>
        <taxon>Caryophanaceae</taxon>
        <taxon>Planococcus</taxon>
    </lineage>
</organism>
<keyword evidence="2" id="KW-1185">Reference proteome</keyword>
<protein>
    <submittedName>
        <fullName evidence="1">Uncharacterized protein</fullName>
    </submittedName>
</protein>
<dbReference type="AlphaFoldDB" id="A0A365L7M9"/>
<dbReference type="Proteomes" id="UP000251002">
    <property type="component" value="Unassembled WGS sequence"/>
</dbReference>
<evidence type="ECO:0000313" key="2">
    <source>
        <dbReference type="Proteomes" id="UP000251002"/>
    </source>
</evidence>
<accession>A0A365L7M9</accession>
<dbReference type="EMBL" id="QLZR01000001">
    <property type="protein sequence ID" value="RAZ81383.1"/>
    <property type="molecule type" value="Genomic_DNA"/>
</dbReference>
<proteinExistence type="predicted"/>